<proteinExistence type="predicted"/>
<name>A0AAD4NVY7_9PLEO</name>
<protein>
    <submittedName>
        <fullName evidence="1">Uncharacterized protein</fullName>
    </submittedName>
</protein>
<comment type="caution">
    <text evidence="1">The sequence shown here is derived from an EMBL/GenBank/DDBJ whole genome shotgun (WGS) entry which is preliminary data.</text>
</comment>
<evidence type="ECO:0000313" key="2">
    <source>
        <dbReference type="Proteomes" id="UP001199106"/>
    </source>
</evidence>
<dbReference type="AlphaFoldDB" id="A0AAD4NVY7"/>
<accession>A0AAD4NVY7</accession>
<reference evidence="1" key="1">
    <citation type="submission" date="2021-07" db="EMBL/GenBank/DDBJ databases">
        <title>Genome Resource of American Ginseng Black Spot Pathogen Alternaria panax.</title>
        <authorList>
            <person name="Qiu C."/>
            <person name="Wang W."/>
            <person name="Liu Z."/>
        </authorList>
    </citation>
    <scope>NUCLEOTIDE SEQUENCE</scope>
    <source>
        <strain evidence="1">BNCC115425</strain>
    </source>
</reference>
<keyword evidence="2" id="KW-1185">Reference proteome</keyword>
<gene>
    <name evidence="1" type="ORF">G6011_01584</name>
</gene>
<sequence>MQIDDDTTVRDLFHLFNGTAIVYLKGGVYLNALSLTVASSVPAAFHHAAKALSQYPPAHIHHAVPRPCTAEKPHPGPPQLALWRVTEKNSRGIASFNFQCEAIAQHSPDRTRAQRVSENTKTKAKKFLLHEVYEYMKRHGTISRDEIEQLVEEEKDFIIRTKANFKSSQNGEPSGEYGDYEDFYDCIGFW</sequence>
<dbReference type="EMBL" id="JAANER010000001">
    <property type="protein sequence ID" value="KAG9196463.1"/>
    <property type="molecule type" value="Genomic_DNA"/>
</dbReference>
<organism evidence="1 2">
    <name type="scientific">Alternaria panax</name>
    <dbReference type="NCBI Taxonomy" id="48097"/>
    <lineage>
        <taxon>Eukaryota</taxon>
        <taxon>Fungi</taxon>
        <taxon>Dikarya</taxon>
        <taxon>Ascomycota</taxon>
        <taxon>Pezizomycotina</taxon>
        <taxon>Dothideomycetes</taxon>
        <taxon>Pleosporomycetidae</taxon>
        <taxon>Pleosporales</taxon>
        <taxon>Pleosporineae</taxon>
        <taxon>Pleosporaceae</taxon>
        <taxon>Alternaria</taxon>
        <taxon>Alternaria sect. Panax</taxon>
    </lineage>
</organism>
<dbReference type="Proteomes" id="UP001199106">
    <property type="component" value="Unassembled WGS sequence"/>
</dbReference>
<evidence type="ECO:0000313" key="1">
    <source>
        <dbReference type="EMBL" id="KAG9196463.1"/>
    </source>
</evidence>